<evidence type="ECO:0000256" key="3">
    <source>
        <dbReference type="ARBA" id="ARBA00023242"/>
    </source>
</evidence>
<keyword evidence="8" id="KW-1185">Reference proteome</keyword>
<dbReference type="PANTHER" id="PTHR48112">
    <property type="entry name" value="HIGH MOBILITY GROUP PROTEIN DSP1"/>
    <property type="match status" value="1"/>
</dbReference>
<feature type="DNA-binding region" description="HMG box" evidence="4">
    <location>
        <begin position="155"/>
        <end position="223"/>
    </location>
</feature>
<protein>
    <submittedName>
        <fullName evidence="7">HMG high mobility group box-containing protein</fullName>
    </submittedName>
</protein>
<comment type="caution">
    <text evidence="7">The sequence shown here is derived from an EMBL/GenBank/DDBJ whole genome shotgun (WGS) entry which is preliminary data.</text>
</comment>
<feature type="compositionally biased region" description="Acidic residues" evidence="5">
    <location>
        <begin position="1"/>
        <end position="21"/>
    </location>
</feature>
<dbReference type="OrthoDB" id="46818at2759"/>
<evidence type="ECO:0000259" key="6">
    <source>
        <dbReference type="PROSITE" id="PS50118"/>
    </source>
</evidence>
<dbReference type="PROSITE" id="PS50118">
    <property type="entry name" value="HMG_BOX_2"/>
    <property type="match status" value="2"/>
</dbReference>
<dbReference type="InterPro" id="IPR050342">
    <property type="entry name" value="HMGB"/>
</dbReference>
<evidence type="ECO:0000256" key="2">
    <source>
        <dbReference type="ARBA" id="ARBA00023125"/>
    </source>
</evidence>
<feature type="region of interest" description="Disordered" evidence="5">
    <location>
        <begin position="134"/>
        <end position="156"/>
    </location>
</feature>
<feature type="domain" description="HMG box" evidence="6">
    <location>
        <begin position="155"/>
        <end position="223"/>
    </location>
</feature>
<evidence type="ECO:0000256" key="4">
    <source>
        <dbReference type="PROSITE-ProRule" id="PRU00267"/>
    </source>
</evidence>
<gene>
    <name evidence="7" type="ORF">IV203_006216</name>
</gene>
<dbReference type="InterPro" id="IPR009071">
    <property type="entry name" value="HMG_box_dom"/>
</dbReference>
<feature type="domain" description="HMG box" evidence="6">
    <location>
        <begin position="66"/>
        <end position="137"/>
    </location>
</feature>
<dbReference type="SMART" id="SM00398">
    <property type="entry name" value="HMG"/>
    <property type="match status" value="2"/>
</dbReference>
<dbReference type="GO" id="GO:0003677">
    <property type="term" value="F:DNA binding"/>
    <property type="evidence" value="ECO:0007669"/>
    <property type="project" value="UniProtKB-UniRule"/>
</dbReference>
<feature type="region of interest" description="Disordered" evidence="5">
    <location>
        <begin position="1"/>
        <end position="65"/>
    </location>
</feature>
<evidence type="ECO:0000256" key="1">
    <source>
        <dbReference type="ARBA" id="ARBA00004123"/>
    </source>
</evidence>
<evidence type="ECO:0000256" key="5">
    <source>
        <dbReference type="SAM" id="MobiDB-lite"/>
    </source>
</evidence>
<keyword evidence="3 4" id="KW-0539">Nucleus</keyword>
<dbReference type="PANTHER" id="PTHR48112:SF32">
    <property type="entry name" value="HIGH MOBILITY GROUP PROTEIN B3"/>
    <property type="match status" value="1"/>
</dbReference>
<organism evidence="7 8">
    <name type="scientific">Nitzschia inconspicua</name>
    <dbReference type="NCBI Taxonomy" id="303405"/>
    <lineage>
        <taxon>Eukaryota</taxon>
        <taxon>Sar</taxon>
        <taxon>Stramenopiles</taxon>
        <taxon>Ochrophyta</taxon>
        <taxon>Bacillariophyta</taxon>
        <taxon>Bacillariophyceae</taxon>
        <taxon>Bacillariophycidae</taxon>
        <taxon>Bacillariales</taxon>
        <taxon>Bacillariaceae</taxon>
        <taxon>Nitzschia</taxon>
    </lineage>
</organism>
<evidence type="ECO:0000313" key="7">
    <source>
        <dbReference type="EMBL" id="KAG7347147.1"/>
    </source>
</evidence>
<dbReference type="Proteomes" id="UP000693970">
    <property type="component" value="Unassembled WGS sequence"/>
</dbReference>
<dbReference type="AlphaFoldDB" id="A0A9K3KNP8"/>
<dbReference type="Pfam" id="PF00505">
    <property type="entry name" value="HMG_box"/>
    <property type="match status" value="2"/>
</dbReference>
<feature type="compositionally biased region" description="Polar residues" evidence="5">
    <location>
        <begin position="34"/>
        <end position="46"/>
    </location>
</feature>
<dbReference type="EMBL" id="JAGRRH010000021">
    <property type="protein sequence ID" value="KAG7347147.1"/>
    <property type="molecule type" value="Genomic_DNA"/>
</dbReference>
<dbReference type="GO" id="GO:0005634">
    <property type="term" value="C:nucleus"/>
    <property type="evidence" value="ECO:0007669"/>
    <property type="project" value="UniProtKB-SubCell"/>
</dbReference>
<feature type="region of interest" description="Disordered" evidence="5">
    <location>
        <begin position="228"/>
        <end position="266"/>
    </location>
</feature>
<evidence type="ECO:0000313" key="8">
    <source>
        <dbReference type="Proteomes" id="UP000693970"/>
    </source>
</evidence>
<sequence length="470" mass="51962">MDSVDGEIDDLSLDGDDDGELMLDSRLLHPPKESTLTPAQHAPPTSTRRRRKHGFLLSTKKPSDAPKRFKSSFIFFSMEKHMAIKEAMKSENGPKVKNITKAVAEAWRSLSPEERDKYEDMARRDKERYDLEKANYIPPPGMSLTSKRPREPNAPRRPMSAYLCFANARRGAVKAQNPDCSNGEISRLLSEMWKNTPDSVKKPFKDEELAKWEAYKQGMVEWRKMNNKKKKLQTKRSEEDGSPFDVHGDIGRPKKKQVKSSDDDFGNIDSESGFDVQLGLQAMDSHGNPNPEEMMAASTLRGVRGGPQMMGIGIDTGHVSQPHGGYGTWCNNLTSTNSGMNGFNSVVGSVTGSAGRSFNQMDMPQFSSYNQFGNYSTIGTNNPQGMMMAQLRGTANPYQPQYPGNFLTSDQQPNLSQLASLAGSQHNSLDQTTGLILNNNIGSGTLGAMLNDNSSGSLNNDDQWNGSMLK</sequence>
<accession>A0A9K3KNP8</accession>
<name>A0A9K3KNP8_9STRA</name>
<reference evidence="7" key="2">
    <citation type="submission" date="2021-04" db="EMBL/GenBank/DDBJ databases">
        <authorList>
            <person name="Podell S."/>
        </authorList>
    </citation>
    <scope>NUCLEOTIDE SEQUENCE</scope>
    <source>
        <strain evidence="7">Hildebrandi</strain>
    </source>
</reference>
<feature type="DNA-binding region" description="HMG box" evidence="4">
    <location>
        <begin position="66"/>
        <end position="137"/>
    </location>
</feature>
<comment type="subcellular location">
    <subcellularLocation>
        <location evidence="1">Nucleus</location>
    </subcellularLocation>
</comment>
<keyword evidence="2 4" id="KW-0238">DNA-binding</keyword>
<proteinExistence type="predicted"/>
<reference evidence="7" key="1">
    <citation type="journal article" date="2021" name="Sci. Rep.">
        <title>Diploid genomic architecture of Nitzschia inconspicua, an elite biomass production diatom.</title>
        <authorList>
            <person name="Oliver A."/>
            <person name="Podell S."/>
            <person name="Pinowska A."/>
            <person name="Traller J.C."/>
            <person name="Smith S.R."/>
            <person name="McClure R."/>
            <person name="Beliaev A."/>
            <person name="Bohutskyi P."/>
            <person name="Hill E.A."/>
            <person name="Rabines A."/>
            <person name="Zheng H."/>
            <person name="Allen L.Z."/>
            <person name="Kuo A."/>
            <person name="Grigoriev I.V."/>
            <person name="Allen A.E."/>
            <person name="Hazlebeck D."/>
            <person name="Allen E.E."/>
        </authorList>
    </citation>
    <scope>NUCLEOTIDE SEQUENCE</scope>
    <source>
        <strain evidence="7">Hildebrandi</strain>
    </source>
</reference>